<accession>A0A918KIP6</accession>
<keyword evidence="5" id="KW-1185">Reference proteome</keyword>
<reference evidence="4 5" key="1">
    <citation type="journal article" date="2014" name="Int. J. Syst. Evol. Microbiol.">
        <title>Complete genome sequence of Corynebacterium casei LMG S-19264T (=DSM 44701T), isolated from a smear-ripened cheese.</title>
        <authorList>
            <consortium name="US DOE Joint Genome Institute (JGI-PGF)"/>
            <person name="Walter F."/>
            <person name="Albersmeier A."/>
            <person name="Kalinowski J."/>
            <person name="Ruckert C."/>
        </authorList>
    </citation>
    <scope>NUCLEOTIDE SEQUENCE [LARGE SCALE GENOMIC DNA]</scope>
    <source>
        <strain evidence="4 5">KCTC 23968</strain>
    </source>
</reference>
<sequence length="174" mass="18497">MKFLKLVLTATAITGFAASAQAQDTGVYVNLGAEAVEFDSYNITGRLGYQFTENLSVEGQGSFGVADDEVLGVDIGVDNSFAAFARGSVPLSEQFSLFARGGYHFTQFGAEGQGFDESLDVDGFAFGGGAEFMFDGMNGLRADVTFFDSSDDSINGVDFSGTSETYSIAYVRKF</sequence>
<dbReference type="Proteomes" id="UP000600865">
    <property type="component" value="Unassembled WGS sequence"/>
</dbReference>
<dbReference type="InterPro" id="IPR011250">
    <property type="entry name" value="OMP/PagP_B-barrel"/>
</dbReference>
<proteinExistence type="predicted"/>
<protein>
    <recommendedName>
        <fullName evidence="3">Outer membrane protein beta-barrel domain-containing protein</fullName>
    </recommendedName>
</protein>
<evidence type="ECO:0000313" key="5">
    <source>
        <dbReference type="Proteomes" id="UP000600865"/>
    </source>
</evidence>
<dbReference type="RefSeq" id="WP_189583286.1">
    <property type="nucleotide sequence ID" value="NZ_BMYV01000001.1"/>
</dbReference>
<keyword evidence="1 2" id="KW-0732">Signal</keyword>
<evidence type="ECO:0000256" key="1">
    <source>
        <dbReference type="ARBA" id="ARBA00022729"/>
    </source>
</evidence>
<organism evidence="4 5">
    <name type="scientific">Litorimonas cladophorae</name>
    <dbReference type="NCBI Taxonomy" id="1220491"/>
    <lineage>
        <taxon>Bacteria</taxon>
        <taxon>Pseudomonadati</taxon>
        <taxon>Pseudomonadota</taxon>
        <taxon>Alphaproteobacteria</taxon>
        <taxon>Maricaulales</taxon>
        <taxon>Robiginitomaculaceae</taxon>
    </lineage>
</organism>
<dbReference type="EMBL" id="BMYV01000001">
    <property type="protein sequence ID" value="GGX65087.1"/>
    <property type="molecule type" value="Genomic_DNA"/>
</dbReference>
<name>A0A918KIP6_9PROT</name>
<dbReference type="InterPro" id="IPR027385">
    <property type="entry name" value="Beta-barrel_OMP"/>
</dbReference>
<evidence type="ECO:0000313" key="4">
    <source>
        <dbReference type="EMBL" id="GGX65087.1"/>
    </source>
</evidence>
<comment type="caution">
    <text evidence="4">The sequence shown here is derived from an EMBL/GenBank/DDBJ whole genome shotgun (WGS) entry which is preliminary data.</text>
</comment>
<dbReference type="Gene3D" id="2.40.160.20">
    <property type="match status" value="1"/>
</dbReference>
<dbReference type="AlphaFoldDB" id="A0A918KIP6"/>
<evidence type="ECO:0000259" key="3">
    <source>
        <dbReference type="Pfam" id="PF13505"/>
    </source>
</evidence>
<dbReference type="SUPFAM" id="SSF56925">
    <property type="entry name" value="OMPA-like"/>
    <property type="match status" value="1"/>
</dbReference>
<dbReference type="Pfam" id="PF13505">
    <property type="entry name" value="OMP_b-brl"/>
    <property type="match status" value="1"/>
</dbReference>
<feature type="signal peptide" evidence="2">
    <location>
        <begin position="1"/>
        <end position="22"/>
    </location>
</feature>
<feature type="domain" description="Outer membrane protein beta-barrel" evidence="3">
    <location>
        <begin position="9"/>
        <end position="152"/>
    </location>
</feature>
<evidence type="ECO:0000256" key="2">
    <source>
        <dbReference type="SAM" id="SignalP"/>
    </source>
</evidence>
<feature type="chain" id="PRO_5037709758" description="Outer membrane protein beta-barrel domain-containing protein" evidence="2">
    <location>
        <begin position="23"/>
        <end position="174"/>
    </location>
</feature>
<gene>
    <name evidence="4" type="ORF">GCM10011309_14190</name>
</gene>